<dbReference type="Proteomes" id="UP000193218">
    <property type="component" value="Unassembled WGS sequence"/>
</dbReference>
<evidence type="ECO:0000256" key="1">
    <source>
        <dbReference type="PIRSR" id="PIRSR606225-1"/>
    </source>
</evidence>
<dbReference type="PANTHER" id="PTHR21600">
    <property type="entry name" value="MITOCHONDRIAL RNA PSEUDOURIDINE SYNTHASE"/>
    <property type="match status" value="1"/>
</dbReference>
<organism evidence="4 5">
    <name type="scientific">Kockovaella imperatae</name>
    <dbReference type="NCBI Taxonomy" id="4999"/>
    <lineage>
        <taxon>Eukaryota</taxon>
        <taxon>Fungi</taxon>
        <taxon>Dikarya</taxon>
        <taxon>Basidiomycota</taxon>
        <taxon>Agaricomycotina</taxon>
        <taxon>Tremellomycetes</taxon>
        <taxon>Tremellales</taxon>
        <taxon>Cuniculitremaceae</taxon>
        <taxon>Kockovaella</taxon>
    </lineage>
</organism>
<feature type="region of interest" description="Disordered" evidence="2">
    <location>
        <begin position="1"/>
        <end position="28"/>
    </location>
</feature>
<dbReference type="NCBIfam" id="TIGR00005">
    <property type="entry name" value="rluA_subfam"/>
    <property type="match status" value="1"/>
</dbReference>
<feature type="domain" description="Pseudouridine synthase RsuA/RluA-like" evidence="3">
    <location>
        <begin position="127"/>
        <end position="273"/>
    </location>
</feature>
<evidence type="ECO:0000313" key="5">
    <source>
        <dbReference type="Proteomes" id="UP000193218"/>
    </source>
</evidence>
<dbReference type="PANTHER" id="PTHR21600:SF40">
    <property type="entry name" value="PSEUDOURIDYLATE SYNTHASE RPUSD2"/>
    <property type="match status" value="1"/>
</dbReference>
<dbReference type="SUPFAM" id="SSF55120">
    <property type="entry name" value="Pseudouridine synthase"/>
    <property type="match status" value="1"/>
</dbReference>
<dbReference type="AlphaFoldDB" id="A0A1Y1URJ2"/>
<dbReference type="GO" id="GO:0003723">
    <property type="term" value="F:RNA binding"/>
    <property type="evidence" value="ECO:0007669"/>
    <property type="project" value="InterPro"/>
</dbReference>
<dbReference type="Gene3D" id="3.30.2350.10">
    <property type="entry name" value="Pseudouridine synthase"/>
    <property type="match status" value="1"/>
</dbReference>
<reference evidence="4 5" key="1">
    <citation type="submission" date="2017-03" db="EMBL/GenBank/DDBJ databases">
        <title>Widespread Adenine N6-methylation of Active Genes in Fungi.</title>
        <authorList>
            <consortium name="DOE Joint Genome Institute"/>
            <person name="Mondo S.J."/>
            <person name="Dannebaum R.O."/>
            <person name="Kuo R.C."/>
            <person name="Louie K.B."/>
            <person name="Bewick A.J."/>
            <person name="Labutti K."/>
            <person name="Haridas S."/>
            <person name="Kuo A."/>
            <person name="Salamov A."/>
            <person name="Ahrendt S.R."/>
            <person name="Lau R."/>
            <person name="Bowen B.P."/>
            <person name="Lipzen A."/>
            <person name="Sullivan W."/>
            <person name="Andreopoulos W.B."/>
            <person name="Clum A."/>
            <person name="Lindquist E."/>
            <person name="Daum C."/>
            <person name="Northen T.R."/>
            <person name="Ramamoorthy G."/>
            <person name="Schmitz R.J."/>
            <person name="Gryganskyi A."/>
            <person name="Culley D."/>
            <person name="Magnuson J."/>
            <person name="James T.Y."/>
            <person name="O'Malley M.A."/>
            <person name="Stajich J.E."/>
            <person name="Spatafora J.W."/>
            <person name="Visel A."/>
            <person name="Grigoriev I.V."/>
        </authorList>
    </citation>
    <scope>NUCLEOTIDE SEQUENCE [LARGE SCALE GENOMIC DNA]</scope>
    <source>
        <strain evidence="4 5">NRRL Y-17943</strain>
    </source>
</reference>
<sequence>MSVQNIATDSSTQDSAGPSRPRQVYPRGQNPKLRYEPFYWWPYRTYVKERWIGRELLEVISTEFRDRSVDYYRHALESGVTTVNGVRAGPNFVLRNGDRIDNTVHRHEPPITNDEIPIIHLDTEREFVVISKPGSIPVHATGRYFRNTVLELMKSEKGMTVYAVNRLDRLTSGLMILALSSKRSQTLALEFRDGNVKKEYIARVRGEFPEGVVEVDLPLLGVDRQMGLVIVTPEGKEAKTLFRRLSYDPERDESVVHCRPLTGRTHQIRVHLQYIGYPIANDPLYSHASIWGPEMGKGGVDLVPHDPTAKARGLAARVVEVRQGAGESSDLHGPLASTLLKDEDRDLMNLDITSPIPLSKQARDIIVKLRRLKDESEAWAKWNDVVFRAKEAQDKFEQHEDEEAESVDASGKPARRKKKSHPRPETTRSKNHIEPLPPGVPSPLRRPEYVPEGFCEECYVPLADDPDPETLFIYLHAVRYTTEKLGAWQTPLPRWAGRDWQGDWRGWSEHAAPDAFDVVQGDIKVNLESPLV</sequence>
<dbReference type="InterPro" id="IPR020103">
    <property type="entry name" value="PsdUridine_synth_cat_dom_sf"/>
</dbReference>
<keyword evidence="5" id="KW-1185">Reference proteome</keyword>
<feature type="region of interest" description="Disordered" evidence="2">
    <location>
        <begin position="394"/>
        <end position="444"/>
    </location>
</feature>
<feature type="active site" evidence="1">
    <location>
        <position position="168"/>
    </location>
</feature>
<dbReference type="PROSITE" id="PS01129">
    <property type="entry name" value="PSI_RLU"/>
    <property type="match status" value="1"/>
</dbReference>
<proteinExistence type="predicted"/>
<protein>
    <submittedName>
        <fullName evidence="4">Pseudouridine synthase</fullName>
    </submittedName>
</protein>
<evidence type="ECO:0000256" key="2">
    <source>
        <dbReference type="SAM" id="MobiDB-lite"/>
    </source>
</evidence>
<comment type="caution">
    <text evidence="4">The sequence shown here is derived from an EMBL/GenBank/DDBJ whole genome shotgun (WGS) entry which is preliminary data.</text>
</comment>
<feature type="compositionally biased region" description="Basic and acidic residues" evidence="2">
    <location>
        <begin position="422"/>
        <end position="433"/>
    </location>
</feature>
<feature type="compositionally biased region" description="Polar residues" evidence="2">
    <location>
        <begin position="1"/>
        <end position="16"/>
    </location>
</feature>
<dbReference type="Pfam" id="PF00849">
    <property type="entry name" value="PseudoU_synth_2"/>
    <property type="match status" value="1"/>
</dbReference>
<dbReference type="FunCoup" id="A0A1Y1URJ2">
    <property type="interactions" value="291"/>
</dbReference>
<evidence type="ECO:0000313" key="4">
    <source>
        <dbReference type="EMBL" id="ORX40227.1"/>
    </source>
</evidence>
<dbReference type="CDD" id="cd02557">
    <property type="entry name" value="PseudoU_synth_ScRIB2"/>
    <property type="match status" value="1"/>
</dbReference>
<dbReference type="RefSeq" id="XP_021874012.1">
    <property type="nucleotide sequence ID" value="XM_022013188.1"/>
</dbReference>
<dbReference type="InterPro" id="IPR006224">
    <property type="entry name" value="PsdUridine_synth_RluA-like_CS"/>
</dbReference>
<dbReference type="InParanoid" id="A0A1Y1URJ2"/>
<gene>
    <name evidence="4" type="ORF">BD324DRAFT_576439</name>
</gene>
<dbReference type="InterPro" id="IPR050188">
    <property type="entry name" value="RluA_PseudoU_synthase"/>
</dbReference>
<dbReference type="OrthoDB" id="424794at2759"/>
<dbReference type="InterPro" id="IPR006225">
    <property type="entry name" value="PsdUridine_synth_RluC/D"/>
</dbReference>
<dbReference type="GeneID" id="33554996"/>
<name>A0A1Y1URJ2_9TREE</name>
<accession>A0A1Y1URJ2</accession>
<dbReference type="STRING" id="4999.A0A1Y1URJ2"/>
<dbReference type="GO" id="GO:0009982">
    <property type="term" value="F:pseudouridine synthase activity"/>
    <property type="evidence" value="ECO:0007669"/>
    <property type="project" value="InterPro"/>
</dbReference>
<evidence type="ECO:0000259" key="3">
    <source>
        <dbReference type="Pfam" id="PF00849"/>
    </source>
</evidence>
<dbReference type="InterPro" id="IPR006145">
    <property type="entry name" value="PsdUridine_synth_RsuA/RluA"/>
</dbReference>
<dbReference type="EMBL" id="NBSH01000002">
    <property type="protein sequence ID" value="ORX40227.1"/>
    <property type="molecule type" value="Genomic_DNA"/>
</dbReference>
<dbReference type="GO" id="GO:0000455">
    <property type="term" value="P:enzyme-directed rRNA pseudouridine synthesis"/>
    <property type="evidence" value="ECO:0007669"/>
    <property type="project" value="TreeGrafter"/>
</dbReference>